<evidence type="ECO:0000313" key="4">
    <source>
        <dbReference type="Proteomes" id="UP001321749"/>
    </source>
</evidence>
<dbReference type="Pfam" id="PF13417">
    <property type="entry name" value="GST_N_3"/>
    <property type="match status" value="1"/>
</dbReference>
<gene>
    <name evidence="3" type="ORF">QBC42DRAFT_345092</name>
</gene>
<dbReference type="SUPFAM" id="SSF52833">
    <property type="entry name" value="Thioredoxin-like"/>
    <property type="match status" value="1"/>
</dbReference>
<evidence type="ECO:0000259" key="2">
    <source>
        <dbReference type="Pfam" id="PF25907"/>
    </source>
</evidence>
<dbReference type="InterPro" id="IPR036282">
    <property type="entry name" value="Glutathione-S-Trfase_C_sf"/>
</dbReference>
<feature type="domain" description="GST N-terminal" evidence="1">
    <location>
        <begin position="20"/>
        <end position="89"/>
    </location>
</feature>
<keyword evidence="4" id="KW-1185">Reference proteome</keyword>
<organism evidence="3 4">
    <name type="scientific">Cladorrhinum samala</name>
    <dbReference type="NCBI Taxonomy" id="585594"/>
    <lineage>
        <taxon>Eukaryota</taxon>
        <taxon>Fungi</taxon>
        <taxon>Dikarya</taxon>
        <taxon>Ascomycota</taxon>
        <taxon>Pezizomycotina</taxon>
        <taxon>Sordariomycetes</taxon>
        <taxon>Sordariomycetidae</taxon>
        <taxon>Sordariales</taxon>
        <taxon>Podosporaceae</taxon>
        <taxon>Cladorrhinum</taxon>
    </lineage>
</organism>
<dbReference type="Pfam" id="PF25907">
    <property type="entry name" value="DUF7962"/>
    <property type="match status" value="1"/>
</dbReference>
<dbReference type="SUPFAM" id="SSF47616">
    <property type="entry name" value="GST C-terminal domain-like"/>
    <property type="match status" value="1"/>
</dbReference>
<dbReference type="InterPro" id="IPR004045">
    <property type="entry name" value="Glutathione_S-Trfase_N"/>
</dbReference>
<dbReference type="InterPro" id="IPR058268">
    <property type="entry name" value="DUF7962"/>
</dbReference>
<reference evidence="3" key="2">
    <citation type="submission" date="2023-06" db="EMBL/GenBank/DDBJ databases">
        <authorList>
            <consortium name="Lawrence Berkeley National Laboratory"/>
            <person name="Mondo S.J."/>
            <person name="Hensen N."/>
            <person name="Bonometti L."/>
            <person name="Westerberg I."/>
            <person name="Brannstrom I.O."/>
            <person name="Guillou S."/>
            <person name="Cros-Aarteil S."/>
            <person name="Calhoun S."/>
            <person name="Haridas S."/>
            <person name="Kuo A."/>
            <person name="Pangilinan J."/>
            <person name="Riley R."/>
            <person name="Labutti K."/>
            <person name="Andreopoulos B."/>
            <person name="Lipzen A."/>
            <person name="Chen C."/>
            <person name="Yanf M."/>
            <person name="Daum C."/>
            <person name="Ng V."/>
            <person name="Clum A."/>
            <person name="Steindorff A."/>
            <person name="Ohm R."/>
            <person name="Martin F."/>
            <person name="Silar P."/>
            <person name="Natvig D."/>
            <person name="Lalanne C."/>
            <person name="Gautier V."/>
            <person name="Ament-Velasquez S.L."/>
            <person name="Kruys A."/>
            <person name="Hutchinson M.I."/>
            <person name="Powell A.J."/>
            <person name="Barry K."/>
            <person name="Miller A.N."/>
            <person name="Grigoriev I.V."/>
            <person name="Debuchy R."/>
            <person name="Gladieux P."/>
            <person name="Thoren M.H."/>
            <person name="Johannesson H."/>
        </authorList>
    </citation>
    <scope>NUCLEOTIDE SEQUENCE</scope>
    <source>
        <strain evidence="3">PSN324</strain>
    </source>
</reference>
<comment type="caution">
    <text evidence="3">The sequence shown here is derived from an EMBL/GenBank/DDBJ whole genome shotgun (WGS) entry which is preliminary data.</text>
</comment>
<protein>
    <recommendedName>
        <fullName evidence="5">GST N-terminal domain-containing protein</fullName>
    </recommendedName>
</protein>
<dbReference type="Gene3D" id="3.40.30.110">
    <property type="match status" value="2"/>
</dbReference>
<evidence type="ECO:0000313" key="3">
    <source>
        <dbReference type="EMBL" id="KAK4464015.1"/>
    </source>
</evidence>
<proteinExistence type="predicted"/>
<name>A0AAV9HV36_9PEZI</name>
<dbReference type="EMBL" id="MU864953">
    <property type="protein sequence ID" value="KAK4464015.1"/>
    <property type="molecule type" value="Genomic_DNA"/>
</dbReference>
<dbReference type="Proteomes" id="UP001321749">
    <property type="component" value="Unassembled WGS sequence"/>
</dbReference>
<dbReference type="CDD" id="cd00570">
    <property type="entry name" value="GST_N_family"/>
    <property type="match status" value="1"/>
</dbReference>
<evidence type="ECO:0000259" key="1">
    <source>
        <dbReference type="Pfam" id="PF13417"/>
    </source>
</evidence>
<feature type="domain" description="DUF7962" evidence="2">
    <location>
        <begin position="127"/>
        <end position="247"/>
    </location>
</feature>
<evidence type="ECO:0008006" key="5">
    <source>
        <dbReference type="Google" id="ProtNLM"/>
    </source>
</evidence>
<dbReference type="InterPro" id="IPR036249">
    <property type="entry name" value="Thioredoxin-like_sf"/>
</dbReference>
<sequence length="356" mass="39401">MASSTTTTTTKKAQKDQIILFHYPYSPYARRLTWYLKLRGIPYLECIQPPVLPRPDLSSLGISYRRIPLISHNSQIYLDTRLVISHLESCPSLAATYPPLGSEPGTSDLAVQSLLSVLTTGTDLFFRAAELLPPSLPLMKDKAFLRDRADFFPQPSKGAADSYALKRAEALTAVRDAVEMMETTILADGRDWVLGTETPRLADVEGVWVFHWLLSEKYGLQGAVYDAEAVNEKKYPKVFAWVRRFEGHLEGLPKVEQGKVKGEEARGLILGAAEDSSSSSAEVDATEPVVRALGLKRGDEVEVWPTDSGSNHRDKGKLVGLNKREVVWENGKGVKVHAPRKGFRVVKVAEEGKGKL</sequence>
<reference evidence="3" key="1">
    <citation type="journal article" date="2023" name="Mol. Phylogenet. Evol.">
        <title>Genome-scale phylogeny and comparative genomics of the fungal order Sordariales.</title>
        <authorList>
            <person name="Hensen N."/>
            <person name="Bonometti L."/>
            <person name="Westerberg I."/>
            <person name="Brannstrom I.O."/>
            <person name="Guillou S."/>
            <person name="Cros-Aarteil S."/>
            <person name="Calhoun S."/>
            <person name="Haridas S."/>
            <person name="Kuo A."/>
            <person name="Mondo S."/>
            <person name="Pangilinan J."/>
            <person name="Riley R."/>
            <person name="LaButti K."/>
            <person name="Andreopoulos B."/>
            <person name="Lipzen A."/>
            <person name="Chen C."/>
            <person name="Yan M."/>
            <person name="Daum C."/>
            <person name="Ng V."/>
            <person name="Clum A."/>
            <person name="Steindorff A."/>
            <person name="Ohm R.A."/>
            <person name="Martin F."/>
            <person name="Silar P."/>
            <person name="Natvig D.O."/>
            <person name="Lalanne C."/>
            <person name="Gautier V."/>
            <person name="Ament-Velasquez S.L."/>
            <person name="Kruys A."/>
            <person name="Hutchinson M.I."/>
            <person name="Powell A.J."/>
            <person name="Barry K."/>
            <person name="Miller A.N."/>
            <person name="Grigoriev I.V."/>
            <person name="Debuchy R."/>
            <person name="Gladieux P."/>
            <person name="Hiltunen Thoren M."/>
            <person name="Johannesson H."/>
        </authorList>
    </citation>
    <scope>NUCLEOTIDE SEQUENCE</scope>
    <source>
        <strain evidence="3">PSN324</strain>
    </source>
</reference>
<accession>A0AAV9HV36</accession>
<dbReference type="AlphaFoldDB" id="A0AAV9HV36"/>